<dbReference type="InterPro" id="IPR011006">
    <property type="entry name" value="CheY-like_superfamily"/>
</dbReference>
<dbReference type="SMART" id="SM00448">
    <property type="entry name" value="REC"/>
    <property type="match status" value="1"/>
</dbReference>
<dbReference type="PROSITE" id="PS51832">
    <property type="entry name" value="HD_GYP"/>
    <property type="match status" value="1"/>
</dbReference>
<accession>A0A1J5TJ58</accession>
<dbReference type="PROSITE" id="PS51831">
    <property type="entry name" value="HD"/>
    <property type="match status" value="1"/>
</dbReference>
<dbReference type="InterPro" id="IPR006674">
    <property type="entry name" value="HD_domain"/>
</dbReference>
<dbReference type="InterPro" id="IPR052020">
    <property type="entry name" value="Cyclic_di-GMP/3'3'-cGAMP_PDE"/>
</dbReference>
<dbReference type="EMBL" id="MLJW01000007">
    <property type="protein sequence ID" value="OIR16208.1"/>
    <property type="molecule type" value="Genomic_DNA"/>
</dbReference>
<dbReference type="AlphaFoldDB" id="A0A1J5TJ58"/>
<name>A0A1J5TJ58_9ZZZZ</name>
<sequence length="444" mass="49774">MEIQMSEKPKIPASQNEPEGNATLLFVDDEVNILSSLKRLFRPGGYRIFTAESGAQGLEIMQHEAVDLVVSDMRMPEMSGAQFLEQVNARWPDTIRILLTGHAEIGATIDAINKGHIYRYISKPWEDNDILLAIRQALHQKKLELANQSLEELTRRQNEELKDLNANLEAKVKARTEEVRQTMGFLEIAHDKLKRDFITSIRVFSNLIEMREGAMAGHSRRVAELSRAIAQKMQVNDADAQDIFLAALLHDVGKIGFPDYLLEKSFANLTNEERLDVIKHPVKGQTALMALEPLNGAAKLIRSHHERFDGLGYPDKLHGLAIPLGARIIALANEYDAAQIGMLLSKRLKHADAVLFIQEGRGNRYDPAVVDAFMSVMASTAHAVREQALHPEQLKPGMALSRDLLSRQGDLLLSKDHQLDASLIDQIKNFKQFGDELVVYVSDK</sequence>
<dbReference type="PANTHER" id="PTHR45228:SF8">
    <property type="entry name" value="TWO-COMPONENT RESPONSE REGULATOR-RELATED"/>
    <property type="match status" value="1"/>
</dbReference>
<dbReference type="Pfam" id="PF13487">
    <property type="entry name" value="HD_5"/>
    <property type="match status" value="1"/>
</dbReference>
<feature type="coiled-coil region" evidence="1">
    <location>
        <begin position="136"/>
        <end position="178"/>
    </location>
</feature>
<dbReference type="SUPFAM" id="SSF52172">
    <property type="entry name" value="CheY-like"/>
    <property type="match status" value="1"/>
</dbReference>
<dbReference type="PANTHER" id="PTHR45228">
    <property type="entry name" value="CYCLIC DI-GMP PHOSPHODIESTERASE TM_0186-RELATED"/>
    <property type="match status" value="1"/>
</dbReference>
<evidence type="ECO:0000259" key="2">
    <source>
        <dbReference type="PROSITE" id="PS50110"/>
    </source>
</evidence>
<reference evidence="5" key="1">
    <citation type="submission" date="2016-10" db="EMBL/GenBank/DDBJ databases">
        <title>Sequence of Gallionella enrichment culture.</title>
        <authorList>
            <person name="Poehlein A."/>
            <person name="Muehling M."/>
            <person name="Daniel R."/>
        </authorList>
    </citation>
    <scope>NUCLEOTIDE SEQUENCE</scope>
</reference>
<feature type="domain" description="HD-GYP" evidence="4">
    <location>
        <begin position="193"/>
        <end position="389"/>
    </location>
</feature>
<dbReference type="Pfam" id="PF00072">
    <property type="entry name" value="Response_reg"/>
    <property type="match status" value="1"/>
</dbReference>
<dbReference type="EC" id="3.1.4.52" evidence="5"/>
<evidence type="ECO:0000259" key="3">
    <source>
        <dbReference type="PROSITE" id="PS51831"/>
    </source>
</evidence>
<keyword evidence="1" id="KW-0175">Coiled coil</keyword>
<evidence type="ECO:0000313" key="5">
    <source>
        <dbReference type="EMBL" id="OIR16208.1"/>
    </source>
</evidence>
<dbReference type="SMART" id="SM00471">
    <property type="entry name" value="HDc"/>
    <property type="match status" value="1"/>
</dbReference>
<dbReference type="GO" id="GO:0000160">
    <property type="term" value="P:phosphorelay signal transduction system"/>
    <property type="evidence" value="ECO:0007669"/>
    <property type="project" value="InterPro"/>
</dbReference>
<protein>
    <submittedName>
        <fullName evidence="5">Cyclic di-GMP phosphodiesterase response regulator RpfG</fullName>
        <ecNumber evidence="5">3.1.4.52</ecNumber>
    </submittedName>
</protein>
<organism evidence="5">
    <name type="scientific">mine drainage metagenome</name>
    <dbReference type="NCBI Taxonomy" id="410659"/>
    <lineage>
        <taxon>unclassified sequences</taxon>
        <taxon>metagenomes</taxon>
        <taxon>ecological metagenomes</taxon>
    </lineage>
</organism>
<dbReference type="GO" id="GO:0071111">
    <property type="term" value="F:cyclic-guanylate-specific phosphodiesterase activity"/>
    <property type="evidence" value="ECO:0007669"/>
    <property type="project" value="UniProtKB-EC"/>
</dbReference>
<proteinExistence type="predicted"/>
<feature type="domain" description="HD" evidence="3">
    <location>
        <begin position="215"/>
        <end position="338"/>
    </location>
</feature>
<feature type="domain" description="Response regulatory" evidence="2">
    <location>
        <begin position="23"/>
        <end position="138"/>
    </location>
</feature>
<dbReference type="CDD" id="cd00077">
    <property type="entry name" value="HDc"/>
    <property type="match status" value="1"/>
</dbReference>
<keyword evidence="5" id="KW-0378">Hydrolase</keyword>
<dbReference type="CDD" id="cd17569">
    <property type="entry name" value="REC_HupR-like"/>
    <property type="match status" value="1"/>
</dbReference>
<dbReference type="InterPro" id="IPR001789">
    <property type="entry name" value="Sig_transdc_resp-reg_receiver"/>
</dbReference>
<gene>
    <name evidence="5" type="primary">rpfG_12</name>
    <name evidence="5" type="ORF">GALL_29280</name>
</gene>
<dbReference type="SUPFAM" id="SSF109604">
    <property type="entry name" value="HD-domain/PDEase-like"/>
    <property type="match status" value="1"/>
</dbReference>
<evidence type="ECO:0000256" key="1">
    <source>
        <dbReference type="SAM" id="Coils"/>
    </source>
</evidence>
<dbReference type="Gene3D" id="3.40.50.2300">
    <property type="match status" value="1"/>
</dbReference>
<evidence type="ECO:0000259" key="4">
    <source>
        <dbReference type="PROSITE" id="PS51832"/>
    </source>
</evidence>
<dbReference type="InterPro" id="IPR037522">
    <property type="entry name" value="HD_GYP_dom"/>
</dbReference>
<dbReference type="Gene3D" id="1.10.3210.10">
    <property type="entry name" value="Hypothetical protein af1432"/>
    <property type="match status" value="1"/>
</dbReference>
<comment type="caution">
    <text evidence="5">The sequence shown here is derived from an EMBL/GenBank/DDBJ whole genome shotgun (WGS) entry which is preliminary data.</text>
</comment>
<dbReference type="PROSITE" id="PS50110">
    <property type="entry name" value="RESPONSE_REGULATORY"/>
    <property type="match status" value="1"/>
</dbReference>
<dbReference type="InterPro" id="IPR003607">
    <property type="entry name" value="HD/PDEase_dom"/>
</dbReference>